<protein>
    <submittedName>
        <fullName evidence="2">XRE family transcriptional regulator</fullName>
    </submittedName>
</protein>
<organism evidence="2 3">
    <name type="scientific">Kitasatospora xanthocidica</name>
    <dbReference type="NCBI Taxonomy" id="83382"/>
    <lineage>
        <taxon>Bacteria</taxon>
        <taxon>Bacillati</taxon>
        <taxon>Actinomycetota</taxon>
        <taxon>Actinomycetes</taxon>
        <taxon>Kitasatosporales</taxon>
        <taxon>Streptomycetaceae</taxon>
        <taxon>Kitasatospora</taxon>
    </lineage>
</organism>
<proteinExistence type="predicted"/>
<keyword evidence="3" id="KW-1185">Reference proteome</keyword>
<reference evidence="2 3" key="1">
    <citation type="submission" date="2018-08" db="EMBL/GenBank/DDBJ databases">
        <title>Diversity &amp; Physiological Properties of Lignin-Decomposing Actinobacteria from Soil.</title>
        <authorList>
            <person name="Roh S.G."/>
            <person name="Kim S.B."/>
        </authorList>
    </citation>
    <scope>NUCLEOTIDE SEQUENCE [LARGE SCALE GENOMIC DNA]</scope>
    <source>
        <strain evidence="2 3">MMS17-GH009</strain>
    </source>
</reference>
<evidence type="ECO:0000259" key="1">
    <source>
        <dbReference type="PROSITE" id="PS50943"/>
    </source>
</evidence>
<gene>
    <name evidence="2" type="ORF">DR950_09815</name>
</gene>
<dbReference type="InterPro" id="IPR001387">
    <property type="entry name" value="Cro/C1-type_HTH"/>
</dbReference>
<dbReference type="SUPFAM" id="SSF47413">
    <property type="entry name" value="lambda repressor-like DNA-binding domains"/>
    <property type="match status" value="1"/>
</dbReference>
<accession>A0A373A3N5</accession>
<dbReference type="Pfam" id="PF01381">
    <property type="entry name" value="HTH_3"/>
    <property type="match status" value="1"/>
</dbReference>
<dbReference type="AlphaFoldDB" id="A0A373A3N5"/>
<dbReference type="InterPro" id="IPR011990">
    <property type="entry name" value="TPR-like_helical_dom_sf"/>
</dbReference>
<dbReference type="Proteomes" id="UP000263377">
    <property type="component" value="Unassembled WGS sequence"/>
</dbReference>
<dbReference type="PROSITE" id="PS50943">
    <property type="entry name" value="HTH_CROC1"/>
    <property type="match status" value="1"/>
</dbReference>
<sequence>MGLRIETARHAEKLTRRQLEELSGVSYSTIRKVERAERWPGDGILEALAHALGRTPEDLLDGPGRTDSRVHAAVPALQRAIAAYDLPEDGPVRPLPELAAAVDRAVEDRVQSQYARLAEDVPGLLAELFRAVDQALAADRAQAARCLALAIRSADAVAYKYGYRDLSARLVELMRWAAALAADPALEAAAAYVRMETFFSANQLDPGLRSLRAAIDRVPPLSTEPLMAAAAALHMRAAVVAGRMRRPDDAREHLRDAEALASRVREQLYDGTAVGPDSLEIHRLAVAVELGEPGDLREAVDAATRWAPPWDLPAERRSHYYIDLGRAQVQLGRPQHAADSLLVARQIAPQHVREHGQVRTELATMVRLTRGRDARVMALARWARAV</sequence>
<feature type="domain" description="HTH cro/C1-type" evidence="1">
    <location>
        <begin position="5"/>
        <end position="59"/>
    </location>
</feature>
<evidence type="ECO:0000313" key="3">
    <source>
        <dbReference type="Proteomes" id="UP000263377"/>
    </source>
</evidence>
<dbReference type="SUPFAM" id="SSF48452">
    <property type="entry name" value="TPR-like"/>
    <property type="match status" value="1"/>
</dbReference>
<dbReference type="Gene3D" id="1.10.260.40">
    <property type="entry name" value="lambda repressor-like DNA-binding domains"/>
    <property type="match status" value="1"/>
</dbReference>
<dbReference type="CDD" id="cd00093">
    <property type="entry name" value="HTH_XRE"/>
    <property type="match status" value="1"/>
</dbReference>
<dbReference type="Gene3D" id="1.25.40.10">
    <property type="entry name" value="Tetratricopeptide repeat domain"/>
    <property type="match status" value="1"/>
</dbReference>
<dbReference type="EMBL" id="QVIG01000001">
    <property type="protein sequence ID" value="RGD62768.1"/>
    <property type="molecule type" value="Genomic_DNA"/>
</dbReference>
<comment type="caution">
    <text evidence="2">The sequence shown here is derived from an EMBL/GenBank/DDBJ whole genome shotgun (WGS) entry which is preliminary data.</text>
</comment>
<dbReference type="GO" id="GO:0003677">
    <property type="term" value="F:DNA binding"/>
    <property type="evidence" value="ECO:0007669"/>
    <property type="project" value="InterPro"/>
</dbReference>
<dbReference type="SMART" id="SM00530">
    <property type="entry name" value="HTH_XRE"/>
    <property type="match status" value="1"/>
</dbReference>
<dbReference type="InterPro" id="IPR010982">
    <property type="entry name" value="Lambda_DNA-bd_dom_sf"/>
</dbReference>
<name>A0A373A3N5_9ACTN</name>
<evidence type="ECO:0000313" key="2">
    <source>
        <dbReference type="EMBL" id="RGD62768.1"/>
    </source>
</evidence>